<dbReference type="Proteomes" id="UP000011021">
    <property type="component" value="Unassembled WGS sequence"/>
</dbReference>
<reference evidence="2 3" key="1">
    <citation type="submission" date="2010-12" db="EMBL/GenBank/DDBJ databases">
        <authorList>
            <person name="Muzny D."/>
            <person name="Qin X."/>
            <person name="Deng J."/>
            <person name="Jiang H."/>
            <person name="Liu Y."/>
            <person name="Qu J."/>
            <person name="Song X.-Z."/>
            <person name="Zhang L."/>
            <person name="Thornton R."/>
            <person name="Coyle M."/>
            <person name="Francisco L."/>
            <person name="Jackson L."/>
            <person name="Javaid M."/>
            <person name="Korchina V."/>
            <person name="Kovar C."/>
            <person name="Mata R."/>
            <person name="Mathew T."/>
            <person name="Ngo R."/>
            <person name="Nguyen L."/>
            <person name="Nguyen N."/>
            <person name="Okwuonu G."/>
            <person name="Ongeri F."/>
            <person name="Pham C."/>
            <person name="Simmons D."/>
            <person name="Wilczek-Boney K."/>
            <person name="Hale W."/>
            <person name="Jakkamsetti A."/>
            <person name="Pham P."/>
            <person name="Ruth R."/>
            <person name="San Lucas F."/>
            <person name="Warren J."/>
            <person name="Zhang J."/>
            <person name="Zhao Z."/>
            <person name="Zhou C."/>
            <person name="Zhu D."/>
            <person name="Lee S."/>
            <person name="Bess C."/>
            <person name="Blankenburg K."/>
            <person name="Forbes L."/>
            <person name="Fu Q."/>
            <person name="Gubbala S."/>
            <person name="Hirani K."/>
            <person name="Jayaseelan J.C."/>
            <person name="Lara F."/>
            <person name="Munidasa M."/>
            <person name="Palculict T."/>
            <person name="Patil S."/>
            <person name="Pu L.-L."/>
            <person name="Saada N."/>
            <person name="Tang L."/>
            <person name="Weissenberger G."/>
            <person name="Zhu Y."/>
            <person name="Hemphill L."/>
            <person name="Shang Y."/>
            <person name="Youmans B."/>
            <person name="Ayvaz T."/>
            <person name="Ross M."/>
            <person name="Santibanez J."/>
            <person name="Aqrawi P."/>
            <person name="Gross S."/>
            <person name="Joshi V."/>
            <person name="Fowler G."/>
            <person name="Nazareth L."/>
            <person name="Reid J."/>
            <person name="Worley K."/>
            <person name="Petrosino J."/>
            <person name="Highlander S."/>
            <person name="Gibbs R."/>
        </authorList>
    </citation>
    <scope>NUCLEOTIDE SEQUENCE [LARGE SCALE GENOMIC DNA]</scope>
    <source>
        <strain evidence="2 3">ATCC 51599</strain>
    </source>
</reference>
<dbReference type="PIRSF" id="PIRSF016789">
    <property type="entry name" value="DUF454"/>
    <property type="match status" value="1"/>
</dbReference>
<evidence type="ECO:0000313" key="3">
    <source>
        <dbReference type="Proteomes" id="UP000011021"/>
    </source>
</evidence>
<evidence type="ECO:0000313" key="2">
    <source>
        <dbReference type="EMBL" id="EFV96059.1"/>
    </source>
</evidence>
<keyword evidence="1" id="KW-0472">Membrane</keyword>
<comment type="caution">
    <text evidence="2">The sequence shown here is derived from an EMBL/GenBank/DDBJ whole genome shotgun (WGS) entry which is preliminary data.</text>
</comment>
<feature type="transmembrane region" description="Helical" evidence="1">
    <location>
        <begin position="72"/>
        <end position="89"/>
    </location>
</feature>
<dbReference type="Pfam" id="PF04304">
    <property type="entry name" value="DUF454"/>
    <property type="match status" value="1"/>
</dbReference>
<organism evidence="2 3">
    <name type="scientific">Lautropia mirabilis ATCC 51599</name>
    <dbReference type="NCBI Taxonomy" id="887898"/>
    <lineage>
        <taxon>Bacteria</taxon>
        <taxon>Pseudomonadati</taxon>
        <taxon>Pseudomonadota</taxon>
        <taxon>Betaproteobacteria</taxon>
        <taxon>Burkholderiales</taxon>
        <taxon>Burkholderiaceae</taxon>
        <taxon>Lautropia</taxon>
    </lineage>
</organism>
<dbReference type="HOGENOM" id="CLU_113299_0_1_4"/>
<dbReference type="GO" id="GO:0005886">
    <property type="term" value="C:plasma membrane"/>
    <property type="evidence" value="ECO:0007669"/>
    <property type="project" value="TreeGrafter"/>
</dbReference>
<dbReference type="EMBL" id="AEQP01000001">
    <property type="protein sequence ID" value="EFV96059.1"/>
    <property type="molecule type" value="Genomic_DNA"/>
</dbReference>
<gene>
    <name evidence="2" type="ORF">HMPREF0551_0242</name>
</gene>
<dbReference type="PANTHER" id="PTHR35813:SF1">
    <property type="entry name" value="INNER MEMBRANE PROTEIN YBAN"/>
    <property type="match status" value="1"/>
</dbReference>
<keyword evidence="3" id="KW-1185">Reference proteome</keyword>
<proteinExistence type="predicted"/>
<keyword evidence="1" id="KW-0812">Transmembrane</keyword>
<dbReference type="PANTHER" id="PTHR35813">
    <property type="entry name" value="INNER MEMBRANE PROTEIN YBAN"/>
    <property type="match status" value="1"/>
</dbReference>
<feature type="transmembrane region" description="Helical" evidence="1">
    <location>
        <begin position="6"/>
        <end position="39"/>
    </location>
</feature>
<protein>
    <recommendedName>
        <fullName evidence="4">Inner membrane protein</fullName>
    </recommendedName>
</protein>
<evidence type="ECO:0008006" key="4">
    <source>
        <dbReference type="Google" id="ProtNLM"/>
    </source>
</evidence>
<accession>E7RUS6</accession>
<feature type="transmembrane region" description="Helical" evidence="1">
    <location>
        <begin position="95"/>
        <end position="113"/>
    </location>
</feature>
<evidence type="ECO:0000256" key="1">
    <source>
        <dbReference type="SAM" id="Phobius"/>
    </source>
</evidence>
<keyword evidence="1" id="KW-1133">Transmembrane helix</keyword>
<dbReference type="AlphaFoldDB" id="E7RUS6"/>
<sequence>MRWLWFAAGWLMVALGFIGAMLPVMPTTIFLIMAVGCFARSSPRFERWLLEHPRFGRPLRQWREEGAISRKGRRMAFAGMAAGYVIFWIGARPSWLLALGVALFFVLGAAYVGTRPLPRQEREPGDAGPRIGR</sequence>
<dbReference type="eggNOG" id="COG2832">
    <property type="taxonomic scope" value="Bacteria"/>
</dbReference>
<name>E7RUS6_9BURK</name>
<dbReference type="InterPro" id="IPR007401">
    <property type="entry name" value="DUF454"/>
</dbReference>
<dbReference type="RefSeq" id="WP_005672052.1">
    <property type="nucleotide sequence ID" value="NZ_CP146288.1"/>
</dbReference>